<dbReference type="RefSeq" id="WP_133577242.1">
    <property type="nucleotide sequence ID" value="NZ_SNYC01000005.1"/>
</dbReference>
<dbReference type="EMBL" id="SNYC01000005">
    <property type="protein sequence ID" value="TDQ08903.1"/>
    <property type="molecule type" value="Genomic_DNA"/>
</dbReference>
<dbReference type="Proteomes" id="UP000295620">
    <property type="component" value="Unassembled WGS sequence"/>
</dbReference>
<dbReference type="Pfam" id="PF16389">
    <property type="entry name" value="DUF4998"/>
    <property type="match status" value="1"/>
</dbReference>
<evidence type="ECO:0000313" key="1">
    <source>
        <dbReference type="EMBL" id="TDQ08903.1"/>
    </source>
</evidence>
<protein>
    <submittedName>
        <fullName evidence="1">Uncharacterized protein DUF4998</fullName>
    </submittedName>
</protein>
<comment type="caution">
    <text evidence="1">The sequence shown here is derived from an EMBL/GenBank/DDBJ whole genome shotgun (WGS) entry which is preliminary data.</text>
</comment>
<name>A0A4R6SV41_9SPHI</name>
<proteinExistence type="predicted"/>
<dbReference type="OrthoDB" id="1043438at2"/>
<gene>
    <name evidence="1" type="ORF">ATK78_3424</name>
</gene>
<accession>A0A4R6SV41</accession>
<dbReference type="AlphaFoldDB" id="A0A4R6SV41"/>
<sequence>MKQTFIYKNLGIVAVILLLLASCSKWDDFKKYTKDGEVYYTGKLDSVKISSGKGRVLVSGLLKADPKIVKCRIFWNDMKDSVEYAITSSGSPAVFSKIFSVAEGVKNFVIYTYDLEGNRSVAVNAIGTSYGDAYRRKMSNRLISSLAFASNKTTINWEQMDLSTGVQFTETQYVVNGATLITLTPVTQASTTTVLDGFNYQTTRFKYRTIFKPDVSSIDTFATAFTTR</sequence>
<keyword evidence="2" id="KW-1185">Reference proteome</keyword>
<evidence type="ECO:0000313" key="2">
    <source>
        <dbReference type="Proteomes" id="UP000295620"/>
    </source>
</evidence>
<reference evidence="1 2" key="1">
    <citation type="submission" date="2019-03" db="EMBL/GenBank/DDBJ databases">
        <title>Genomic Encyclopedia of Archaeal and Bacterial Type Strains, Phase II (KMG-II): from individual species to whole genera.</title>
        <authorList>
            <person name="Goeker M."/>
        </authorList>
    </citation>
    <scope>NUCLEOTIDE SEQUENCE [LARGE SCALE GENOMIC DNA]</scope>
    <source>
        <strain evidence="1 2">DSM 19035</strain>
    </source>
</reference>
<dbReference type="PROSITE" id="PS51257">
    <property type="entry name" value="PROKAR_LIPOPROTEIN"/>
    <property type="match status" value="1"/>
</dbReference>
<organism evidence="1 2">
    <name type="scientific">Pedobacter metabolipauper</name>
    <dbReference type="NCBI Taxonomy" id="425513"/>
    <lineage>
        <taxon>Bacteria</taxon>
        <taxon>Pseudomonadati</taxon>
        <taxon>Bacteroidota</taxon>
        <taxon>Sphingobacteriia</taxon>
        <taxon>Sphingobacteriales</taxon>
        <taxon>Sphingobacteriaceae</taxon>
        <taxon>Pedobacter</taxon>
    </lineage>
</organism>